<dbReference type="HOGENOM" id="CLU_2250480_0_0_1"/>
<keyword evidence="2" id="KW-1185">Reference proteome</keyword>
<dbReference type="EMBL" id="KN831807">
    <property type="protein sequence ID" value="KIM36241.1"/>
    <property type="molecule type" value="Genomic_DNA"/>
</dbReference>
<evidence type="ECO:0000313" key="1">
    <source>
        <dbReference type="EMBL" id="KIM36241.1"/>
    </source>
</evidence>
<reference evidence="1 2" key="1">
    <citation type="submission" date="2014-04" db="EMBL/GenBank/DDBJ databases">
        <authorList>
            <consortium name="DOE Joint Genome Institute"/>
            <person name="Kuo A."/>
            <person name="Gay G."/>
            <person name="Dore J."/>
            <person name="Kohler A."/>
            <person name="Nagy L.G."/>
            <person name="Floudas D."/>
            <person name="Copeland A."/>
            <person name="Barry K.W."/>
            <person name="Cichocki N."/>
            <person name="Veneault-Fourrey C."/>
            <person name="LaButti K."/>
            <person name="Lindquist E.A."/>
            <person name="Lipzen A."/>
            <person name="Lundell T."/>
            <person name="Morin E."/>
            <person name="Murat C."/>
            <person name="Sun H."/>
            <person name="Tunlid A."/>
            <person name="Henrissat B."/>
            <person name="Grigoriev I.V."/>
            <person name="Hibbett D.S."/>
            <person name="Martin F."/>
            <person name="Nordberg H.P."/>
            <person name="Cantor M.N."/>
            <person name="Hua S.X."/>
        </authorList>
    </citation>
    <scope>NUCLEOTIDE SEQUENCE [LARGE SCALE GENOMIC DNA]</scope>
    <source>
        <strain evidence="2">h7</strain>
    </source>
</reference>
<dbReference type="Proteomes" id="UP000053424">
    <property type="component" value="Unassembled WGS sequence"/>
</dbReference>
<reference evidence="2" key="2">
    <citation type="submission" date="2015-01" db="EMBL/GenBank/DDBJ databases">
        <title>Evolutionary Origins and Diversification of the Mycorrhizal Mutualists.</title>
        <authorList>
            <consortium name="DOE Joint Genome Institute"/>
            <consortium name="Mycorrhizal Genomics Consortium"/>
            <person name="Kohler A."/>
            <person name="Kuo A."/>
            <person name="Nagy L.G."/>
            <person name="Floudas D."/>
            <person name="Copeland A."/>
            <person name="Barry K.W."/>
            <person name="Cichocki N."/>
            <person name="Veneault-Fourrey C."/>
            <person name="LaButti K."/>
            <person name="Lindquist E.A."/>
            <person name="Lipzen A."/>
            <person name="Lundell T."/>
            <person name="Morin E."/>
            <person name="Murat C."/>
            <person name="Riley R."/>
            <person name="Ohm R."/>
            <person name="Sun H."/>
            <person name="Tunlid A."/>
            <person name="Henrissat B."/>
            <person name="Grigoriev I.V."/>
            <person name="Hibbett D.S."/>
            <person name="Martin F."/>
        </authorList>
    </citation>
    <scope>NUCLEOTIDE SEQUENCE [LARGE SCALE GENOMIC DNA]</scope>
    <source>
        <strain evidence="2">h7</strain>
    </source>
</reference>
<protein>
    <submittedName>
        <fullName evidence="1">Uncharacterized protein</fullName>
    </submittedName>
</protein>
<evidence type="ECO:0000313" key="2">
    <source>
        <dbReference type="Proteomes" id="UP000053424"/>
    </source>
</evidence>
<organism evidence="1 2">
    <name type="scientific">Hebeloma cylindrosporum</name>
    <dbReference type="NCBI Taxonomy" id="76867"/>
    <lineage>
        <taxon>Eukaryota</taxon>
        <taxon>Fungi</taxon>
        <taxon>Dikarya</taxon>
        <taxon>Basidiomycota</taxon>
        <taxon>Agaricomycotina</taxon>
        <taxon>Agaricomycetes</taxon>
        <taxon>Agaricomycetidae</taxon>
        <taxon>Agaricales</taxon>
        <taxon>Agaricineae</taxon>
        <taxon>Hymenogastraceae</taxon>
        <taxon>Hebeloma</taxon>
    </lineage>
</organism>
<name>A0A0C3BXT3_HEBCY</name>
<accession>A0A0C3BXT3</accession>
<dbReference type="AlphaFoldDB" id="A0A0C3BXT3"/>
<sequence>MNSPVTSNFEVVSLSIISRFISSVTATTPTGTAALFFRTTWLFFLTISADMNDPSLIQPGHMASASPTLWYIRARILEGIHDQKPSCSTRSMFLSFSSKFGRWA</sequence>
<proteinExistence type="predicted"/>
<gene>
    <name evidence="1" type="ORF">M413DRAFT_319202</name>
</gene>